<feature type="transmembrane region" description="Helical" evidence="7">
    <location>
        <begin position="431"/>
        <end position="453"/>
    </location>
</feature>
<keyword evidence="5 7" id="KW-0472">Membrane</keyword>
<feature type="transmembrane region" description="Helical" evidence="7">
    <location>
        <begin position="364"/>
        <end position="382"/>
    </location>
</feature>
<dbReference type="PANTHER" id="PTHR23513">
    <property type="entry name" value="INTEGRAL MEMBRANE EFFLUX PROTEIN-RELATED"/>
    <property type="match status" value="1"/>
</dbReference>
<dbReference type="GO" id="GO:0022857">
    <property type="term" value="F:transmembrane transporter activity"/>
    <property type="evidence" value="ECO:0007669"/>
    <property type="project" value="InterPro"/>
</dbReference>
<evidence type="ECO:0000256" key="2">
    <source>
        <dbReference type="ARBA" id="ARBA00022475"/>
    </source>
</evidence>
<feature type="transmembrane region" description="Helical" evidence="7">
    <location>
        <begin position="172"/>
        <end position="193"/>
    </location>
</feature>
<feature type="compositionally biased region" description="Polar residues" evidence="6">
    <location>
        <begin position="1"/>
        <end position="14"/>
    </location>
</feature>
<accession>A0A7G7BIN8</accession>
<sequence>MTLGSNGTNSQSNPRDSRTGSGKGRGTNSGKGEAARSERRFRILVAGYAVSSYGTFLNMVALNLFVYTTTGRALAMGLFMAVRLASGFVAGLTVGGLLARFPAKSIMLWANVAQAAVMLLLILAPDGMRTAVLTTVSVVIGACGTLFMVSLRSSIPEMVGADRRAWANSLSITGRSLAMVAGFASAGVVVSLVGYTAAFVVDMTTFVVCAVTVALLPIARGGRGGDASPDSEGDSGERTEEGPADRPARGAAARARTGRRRTPVAFLALAAAPGLGLMVALRGVDAFGSSSHNAALPVYSSDVDAANPAVFVSAFWCLWALGSIAVQQVIQRYTKRTGRTVGALGFGYGTVVMSSAFILAFAGFPLAATAVIALVAGAADGLTEVSYTSHLQTLPTGPRGHAFGLSATFENLGFGVGMILVAAALDGYSPLTVVAWSHGAAVVVALAFLLRVARQRVAGVRAPGDRVVGPGRAEPRPDTACEGEDAGDGEPHRGDRDGAETPRSQ</sequence>
<evidence type="ECO:0000256" key="6">
    <source>
        <dbReference type="SAM" id="MobiDB-lite"/>
    </source>
</evidence>
<feature type="region of interest" description="Disordered" evidence="6">
    <location>
        <begin position="1"/>
        <end position="34"/>
    </location>
</feature>
<protein>
    <submittedName>
        <fullName evidence="8">MFS transporter</fullName>
    </submittedName>
</protein>
<evidence type="ECO:0000256" key="7">
    <source>
        <dbReference type="SAM" id="Phobius"/>
    </source>
</evidence>
<comment type="subcellular location">
    <subcellularLocation>
        <location evidence="1">Cell membrane</location>
        <topology evidence="1">Multi-pass membrane protein</topology>
    </subcellularLocation>
</comment>
<feature type="transmembrane region" description="Helical" evidence="7">
    <location>
        <begin position="305"/>
        <end position="326"/>
    </location>
</feature>
<feature type="transmembrane region" description="Helical" evidence="7">
    <location>
        <begin position="199"/>
        <end position="219"/>
    </location>
</feature>
<keyword evidence="4 7" id="KW-1133">Transmembrane helix</keyword>
<reference evidence="9" key="1">
    <citation type="submission" date="2019-10" db="EMBL/GenBank/DDBJ databases">
        <title>Antimicrobial potential of Antarctic Bacteria.</title>
        <authorList>
            <person name="Benaud N."/>
            <person name="Edwards R.J."/>
            <person name="Ferrari B.C."/>
        </authorList>
    </citation>
    <scope>NUCLEOTIDE SEQUENCE [LARGE SCALE GENOMIC DNA]</scope>
    <source>
        <strain evidence="9">NBSH44</strain>
    </source>
</reference>
<dbReference type="CDD" id="cd06173">
    <property type="entry name" value="MFS_MefA_like"/>
    <property type="match status" value="1"/>
</dbReference>
<feature type="region of interest" description="Disordered" evidence="6">
    <location>
        <begin position="463"/>
        <end position="505"/>
    </location>
</feature>
<evidence type="ECO:0000256" key="1">
    <source>
        <dbReference type="ARBA" id="ARBA00004651"/>
    </source>
</evidence>
<organism evidence="8 9">
    <name type="scientific">Streptomyces finlayi</name>
    <dbReference type="NCBI Taxonomy" id="67296"/>
    <lineage>
        <taxon>Bacteria</taxon>
        <taxon>Bacillati</taxon>
        <taxon>Actinomycetota</taxon>
        <taxon>Actinomycetes</taxon>
        <taxon>Kitasatosporales</taxon>
        <taxon>Streptomycetaceae</taxon>
        <taxon>Streptomyces</taxon>
    </lineage>
</organism>
<feature type="transmembrane region" description="Helical" evidence="7">
    <location>
        <begin position="73"/>
        <end position="99"/>
    </location>
</feature>
<feature type="region of interest" description="Disordered" evidence="6">
    <location>
        <begin position="222"/>
        <end position="257"/>
    </location>
</feature>
<dbReference type="InterPro" id="IPR011701">
    <property type="entry name" value="MFS"/>
</dbReference>
<keyword evidence="2" id="KW-1003">Cell membrane</keyword>
<feature type="compositionally biased region" description="Basic and acidic residues" evidence="6">
    <location>
        <begin position="235"/>
        <end position="248"/>
    </location>
</feature>
<dbReference type="KEGG" id="sfiy:F0344_11825"/>
<evidence type="ECO:0000256" key="3">
    <source>
        <dbReference type="ARBA" id="ARBA00022692"/>
    </source>
</evidence>
<evidence type="ECO:0000313" key="9">
    <source>
        <dbReference type="Proteomes" id="UP000515307"/>
    </source>
</evidence>
<feature type="transmembrane region" description="Helical" evidence="7">
    <location>
        <begin position="338"/>
        <end position="358"/>
    </location>
</feature>
<gene>
    <name evidence="8" type="ORF">F0344_11825</name>
</gene>
<feature type="transmembrane region" description="Helical" evidence="7">
    <location>
        <begin position="264"/>
        <end position="285"/>
    </location>
</feature>
<name>A0A7G7BIN8_9ACTN</name>
<dbReference type="EMBL" id="CP045702">
    <property type="protein sequence ID" value="QNE75203.1"/>
    <property type="molecule type" value="Genomic_DNA"/>
</dbReference>
<dbReference type="Pfam" id="PF07690">
    <property type="entry name" value="MFS_1"/>
    <property type="match status" value="1"/>
</dbReference>
<dbReference type="GO" id="GO:0005886">
    <property type="term" value="C:plasma membrane"/>
    <property type="evidence" value="ECO:0007669"/>
    <property type="project" value="UniProtKB-SubCell"/>
</dbReference>
<evidence type="ECO:0000313" key="8">
    <source>
        <dbReference type="EMBL" id="QNE75203.1"/>
    </source>
</evidence>
<feature type="compositionally biased region" description="Basic and acidic residues" evidence="6">
    <location>
        <begin position="489"/>
        <end position="505"/>
    </location>
</feature>
<dbReference type="SUPFAM" id="SSF103473">
    <property type="entry name" value="MFS general substrate transporter"/>
    <property type="match status" value="1"/>
</dbReference>
<dbReference type="InterPro" id="IPR036259">
    <property type="entry name" value="MFS_trans_sf"/>
</dbReference>
<dbReference type="RefSeq" id="WP_185298736.1">
    <property type="nucleotide sequence ID" value="NZ_CP045702.1"/>
</dbReference>
<feature type="transmembrane region" description="Helical" evidence="7">
    <location>
        <begin position="43"/>
        <end position="67"/>
    </location>
</feature>
<feature type="transmembrane region" description="Helical" evidence="7">
    <location>
        <begin position="130"/>
        <end position="151"/>
    </location>
</feature>
<evidence type="ECO:0000256" key="5">
    <source>
        <dbReference type="ARBA" id="ARBA00023136"/>
    </source>
</evidence>
<dbReference type="Proteomes" id="UP000515307">
    <property type="component" value="Chromosome"/>
</dbReference>
<dbReference type="AlphaFoldDB" id="A0A7G7BIN8"/>
<keyword evidence="3 7" id="KW-0812">Transmembrane</keyword>
<feature type="transmembrane region" description="Helical" evidence="7">
    <location>
        <begin position="106"/>
        <end position="124"/>
    </location>
</feature>
<feature type="transmembrane region" description="Helical" evidence="7">
    <location>
        <begin position="403"/>
        <end position="425"/>
    </location>
</feature>
<proteinExistence type="predicted"/>
<keyword evidence="9" id="KW-1185">Reference proteome</keyword>
<evidence type="ECO:0000256" key="4">
    <source>
        <dbReference type="ARBA" id="ARBA00022989"/>
    </source>
</evidence>
<dbReference type="PANTHER" id="PTHR23513:SF11">
    <property type="entry name" value="STAPHYLOFERRIN A TRANSPORTER"/>
    <property type="match status" value="1"/>
</dbReference>
<dbReference type="Gene3D" id="1.20.1250.20">
    <property type="entry name" value="MFS general substrate transporter like domains"/>
    <property type="match status" value="1"/>
</dbReference>